<feature type="transmembrane region" description="Helical" evidence="17">
    <location>
        <begin position="547"/>
        <end position="570"/>
    </location>
</feature>
<evidence type="ECO:0000256" key="13">
    <source>
        <dbReference type="ARBA" id="ARBA00023136"/>
    </source>
</evidence>
<evidence type="ECO:0000256" key="17">
    <source>
        <dbReference type="SAM" id="Phobius"/>
    </source>
</evidence>
<evidence type="ECO:0000256" key="1">
    <source>
        <dbReference type="ARBA" id="ARBA00004167"/>
    </source>
</evidence>
<protein>
    <submittedName>
        <fullName evidence="20">Probable LRR receptor-like serine/threonine-protein kinase At1g67720</fullName>
    </submittedName>
</protein>
<dbReference type="KEGG" id="cmos:111449508"/>
<dbReference type="SUPFAM" id="SSF56112">
    <property type="entry name" value="Protein kinase-like (PK-like)"/>
    <property type="match status" value="1"/>
</dbReference>
<keyword evidence="4" id="KW-0433">Leucine-rich repeat</keyword>
<dbReference type="Pfam" id="PF07714">
    <property type="entry name" value="PK_Tyr_Ser-Thr"/>
    <property type="match status" value="1"/>
</dbReference>
<evidence type="ECO:0000256" key="16">
    <source>
        <dbReference type="PROSITE-ProRule" id="PRU10141"/>
    </source>
</evidence>
<proteinExistence type="predicted"/>
<dbReference type="SMR" id="A0A6J1G062"/>
<name>A0A6J1G062_CUCMO</name>
<dbReference type="GO" id="GO:0005524">
    <property type="term" value="F:ATP binding"/>
    <property type="evidence" value="ECO:0007669"/>
    <property type="project" value="UniProtKB-UniRule"/>
</dbReference>
<evidence type="ECO:0000259" key="18">
    <source>
        <dbReference type="PROSITE" id="PS50011"/>
    </source>
</evidence>
<evidence type="ECO:0000256" key="10">
    <source>
        <dbReference type="ARBA" id="ARBA00022777"/>
    </source>
</evidence>
<evidence type="ECO:0000256" key="5">
    <source>
        <dbReference type="ARBA" id="ARBA00022679"/>
    </source>
</evidence>
<evidence type="ECO:0000256" key="3">
    <source>
        <dbReference type="ARBA" id="ARBA00022553"/>
    </source>
</evidence>
<dbReference type="RefSeq" id="XP_022945191.1">
    <property type="nucleotide sequence ID" value="XM_023089423.1"/>
</dbReference>
<dbReference type="FunFam" id="3.80.10.10:FF:000041">
    <property type="entry name" value="LRR receptor-like serine/threonine-protein kinase ERECTA"/>
    <property type="match status" value="1"/>
</dbReference>
<evidence type="ECO:0000256" key="8">
    <source>
        <dbReference type="ARBA" id="ARBA00022737"/>
    </source>
</evidence>
<dbReference type="GO" id="GO:0016020">
    <property type="term" value="C:membrane"/>
    <property type="evidence" value="ECO:0007669"/>
    <property type="project" value="UniProtKB-SubCell"/>
</dbReference>
<keyword evidence="11 16" id="KW-0067">ATP-binding</keyword>
<evidence type="ECO:0000313" key="20">
    <source>
        <dbReference type="RefSeq" id="XP_022945191.1"/>
    </source>
</evidence>
<dbReference type="PANTHER" id="PTHR45631:SF19">
    <property type="entry name" value="PROTEIN KINASE DOMAIN-CONTAINING PROTEIN"/>
    <property type="match status" value="1"/>
</dbReference>
<feature type="binding site" evidence="16">
    <location>
        <position position="648"/>
    </location>
    <ligand>
        <name>ATP</name>
        <dbReference type="ChEBI" id="CHEBI:30616"/>
    </ligand>
</feature>
<dbReference type="PROSITE" id="PS00108">
    <property type="entry name" value="PROTEIN_KINASE_ST"/>
    <property type="match status" value="1"/>
</dbReference>
<keyword evidence="14" id="KW-0675">Receptor</keyword>
<dbReference type="GO" id="GO:0004674">
    <property type="term" value="F:protein serine/threonine kinase activity"/>
    <property type="evidence" value="ECO:0007669"/>
    <property type="project" value="UniProtKB-KW"/>
</dbReference>
<dbReference type="InterPro" id="IPR032675">
    <property type="entry name" value="LRR_dom_sf"/>
</dbReference>
<dbReference type="Gene3D" id="3.80.10.10">
    <property type="entry name" value="Ribonuclease Inhibitor"/>
    <property type="match status" value="1"/>
</dbReference>
<evidence type="ECO:0000256" key="4">
    <source>
        <dbReference type="ARBA" id="ARBA00022614"/>
    </source>
</evidence>
<keyword evidence="6 17" id="KW-0812">Transmembrane</keyword>
<dbReference type="PROSITE" id="PS00107">
    <property type="entry name" value="PROTEIN_KINASE_ATP"/>
    <property type="match status" value="1"/>
</dbReference>
<sequence>MQISDKNQWVLFIFFDLQMGFPRFLVLILLVVSSVDCQVKEFISIDCGGSKNYTDPVTGLAWISDAGVMDAGGSSPVENPHGNLMQYGTRRDFPIDDKKYCYTLETEERRRYLVRATFQYGSLKNEETYPKFDLYLDATKWSTVTIFDASRVYVKEMIIRAPSSSFDVCICCATTGYPFISTLELRPFNLSMYATDFEDDFFLEVAARVNFGALSKDVIRYPDDPYDRIWDSDLEKRQNYLVGVAPGTERISTMNNINVMTREYPPVKVMQTAVLGTKGVLSYRLNLDDFPANARAYAYFAEIEELGRNETRKFKLEEPNIPDSSNAVVNIAENANGTYTLYEPSYMNVSLSFVLSFSFVKTRDSTRGPLLNALEISRYVEIDAKTDGRDEAVVNALRTMSAESVQTNQGDPCVPTSWEWVTCTATKPPRISKIELSRRNVKGDIPPEINTMDGLTELWLDGNFLAGSLPDMSNLVNLKILHLENNKLTGTLPSYLGTLPNLQELYIQNNAFSGEIPLELLAKKLVFKYDGNLGLHASKRYNMHSKVIIGVSLGVLVLLILLLVGSFLLLHKLRRRTTPYHKKGGSLKGSTKRSFGYSIGKGDEGIAYYLSLAELEEATNNFSKKVGKGSFGSVYYGKMADGKEVAVKIMAESSAHGNQQFTTEVALLSRIHHRNLVPLIGYCEEEHQRILVYEYMHNGTLRDHLYGSTDPTHLDWLPRLHIAEDAAKGLEYLHTGCSPSIIHRDVKTSNILLDINMRAKVSDFGLSRQAEEDLTHVSSVARGTVGYLDPEYYASQQLTEKSDVYSFGVVLLELISGKKPVSPEDYGSELNIVHWARSLVHKGDVTSIIDPFLNGKVKIESVWRIAEVAIQCVQQHGVSRPRMQEVIVAIQDAIKIEQGIEGNQKLSSGSSRTQSCRKTLLTTFLEIESPDGSLLPSAR</sequence>
<dbReference type="AlphaFoldDB" id="A0A6J1G062"/>
<dbReference type="InterPro" id="IPR000719">
    <property type="entry name" value="Prot_kinase_dom"/>
</dbReference>
<keyword evidence="8" id="KW-0677">Repeat</keyword>
<keyword evidence="10" id="KW-0418">Kinase</keyword>
<dbReference type="PROSITE" id="PS50011">
    <property type="entry name" value="PROTEIN_KINASE_DOM"/>
    <property type="match status" value="1"/>
</dbReference>
<evidence type="ECO:0000256" key="6">
    <source>
        <dbReference type="ARBA" id="ARBA00022692"/>
    </source>
</evidence>
<dbReference type="PANTHER" id="PTHR45631">
    <property type="entry name" value="OS07G0107800 PROTEIN-RELATED"/>
    <property type="match status" value="1"/>
</dbReference>
<dbReference type="FunFam" id="3.30.200.20:FF:000415">
    <property type="entry name" value="receptor-like serine/threonine-protein kinase NCRK"/>
    <property type="match status" value="1"/>
</dbReference>
<reference evidence="20" key="1">
    <citation type="submission" date="2025-08" db="UniProtKB">
        <authorList>
            <consortium name="RefSeq"/>
        </authorList>
    </citation>
    <scope>IDENTIFICATION</scope>
    <source>
        <tissue evidence="20">Young leaves</tissue>
    </source>
</reference>
<keyword evidence="9 16" id="KW-0547">Nucleotide-binding</keyword>
<evidence type="ECO:0000256" key="9">
    <source>
        <dbReference type="ARBA" id="ARBA00022741"/>
    </source>
</evidence>
<accession>A0A6J1G062</accession>
<dbReference type="InterPro" id="IPR024788">
    <property type="entry name" value="Malectin-like_Carb-bd_dom"/>
</dbReference>
<dbReference type="FunFam" id="1.10.510.10:FF:000146">
    <property type="entry name" value="LRR receptor-like serine/threonine-protein kinase IOS1"/>
    <property type="match status" value="1"/>
</dbReference>
<feature type="domain" description="Protein kinase" evidence="18">
    <location>
        <begin position="620"/>
        <end position="894"/>
    </location>
</feature>
<dbReference type="CDD" id="cd14066">
    <property type="entry name" value="STKc_IRAK"/>
    <property type="match status" value="1"/>
</dbReference>
<evidence type="ECO:0000256" key="7">
    <source>
        <dbReference type="ARBA" id="ARBA00022729"/>
    </source>
</evidence>
<evidence type="ECO:0000256" key="11">
    <source>
        <dbReference type="ARBA" id="ARBA00022840"/>
    </source>
</evidence>
<keyword evidence="15" id="KW-0325">Glycoprotein</keyword>
<keyword evidence="13 17" id="KW-0472">Membrane</keyword>
<dbReference type="InterPro" id="IPR001245">
    <property type="entry name" value="Ser-Thr/Tyr_kinase_cat_dom"/>
</dbReference>
<evidence type="ECO:0000256" key="15">
    <source>
        <dbReference type="ARBA" id="ARBA00023180"/>
    </source>
</evidence>
<keyword evidence="3" id="KW-0597">Phosphoprotein</keyword>
<dbReference type="InterPro" id="IPR011009">
    <property type="entry name" value="Kinase-like_dom_sf"/>
</dbReference>
<keyword evidence="2" id="KW-0723">Serine/threonine-protein kinase</keyword>
<dbReference type="Pfam" id="PF12799">
    <property type="entry name" value="LRR_4"/>
    <property type="match status" value="1"/>
</dbReference>
<evidence type="ECO:0000313" key="19">
    <source>
        <dbReference type="Proteomes" id="UP000504609"/>
    </source>
</evidence>
<dbReference type="InterPro" id="IPR025875">
    <property type="entry name" value="Leu-rich_rpt_4"/>
</dbReference>
<gene>
    <name evidence="20" type="primary">LOC111449508</name>
</gene>
<dbReference type="SMART" id="SM00220">
    <property type="entry name" value="S_TKc"/>
    <property type="match status" value="1"/>
</dbReference>
<evidence type="ECO:0000256" key="12">
    <source>
        <dbReference type="ARBA" id="ARBA00022989"/>
    </source>
</evidence>
<comment type="subcellular location">
    <subcellularLocation>
        <location evidence="1">Membrane</location>
        <topology evidence="1">Single-pass membrane protein</topology>
    </subcellularLocation>
</comment>
<dbReference type="InterPro" id="IPR008271">
    <property type="entry name" value="Ser/Thr_kinase_AS"/>
</dbReference>
<dbReference type="Gene3D" id="1.10.510.10">
    <property type="entry name" value="Transferase(Phosphotransferase) domain 1"/>
    <property type="match status" value="1"/>
</dbReference>
<keyword evidence="12 17" id="KW-1133">Transmembrane helix</keyword>
<dbReference type="Proteomes" id="UP000504609">
    <property type="component" value="Unplaced"/>
</dbReference>
<dbReference type="Gene3D" id="3.30.200.20">
    <property type="entry name" value="Phosphorylase Kinase, domain 1"/>
    <property type="match status" value="1"/>
</dbReference>
<evidence type="ECO:0000256" key="14">
    <source>
        <dbReference type="ARBA" id="ARBA00023170"/>
    </source>
</evidence>
<keyword evidence="7" id="KW-0732">Signal</keyword>
<keyword evidence="19" id="KW-1185">Reference proteome</keyword>
<dbReference type="Pfam" id="PF12819">
    <property type="entry name" value="Malectin_like"/>
    <property type="match status" value="1"/>
</dbReference>
<organism evidence="19 20">
    <name type="scientific">Cucurbita moschata</name>
    <name type="common">Winter crookneck squash</name>
    <name type="synonym">Cucurbita pepo var. moschata</name>
    <dbReference type="NCBI Taxonomy" id="3662"/>
    <lineage>
        <taxon>Eukaryota</taxon>
        <taxon>Viridiplantae</taxon>
        <taxon>Streptophyta</taxon>
        <taxon>Embryophyta</taxon>
        <taxon>Tracheophyta</taxon>
        <taxon>Spermatophyta</taxon>
        <taxon>Magnoliopsida</taxon>
        <taxon>eudicotyledons</taxon>
        <taxon>Gunneridae</taxon>
        <taxon>Pentapetalae</taxon>
        <taxon>rosids</taxon>
        <taxon>fabids</taxon>
        <taxon>Cucurbitales</taxon>
        <taxon>Cucurbitaceae</taxon>
        <taxon>Cucurbiteae</taxon>
        <taxon>Cucurbita</taxon>
    </lineage>
</organism>
<dbReference type="SUPFAM" id="SSF52058">
    <property type="entry name" value="L domain-like"/>
    <property type="match status" value="1"/>
</dbReference>
<dbReference type="GeneID" id="111449508"/>
<evidence type="ECO:0000256" key="2">
    <source>
        <dbReference type="ARBA" id="ARBA00022527"/>
    </source>
</evidence>
<keyword evidence="5" id="KW-0808">Transferase</keyword>
<dbReference type="InterPro" id="IPR017441">
    <property type="entry name" value="Protein_kinase_ATP_BS"/>
</dbReference>